<feature type="compositionally biased region" description="Polar residues" evidence="2">
    <location>
        <begin position="356"/>
        <end position="367"/>
    </location>
</feature>
<evidence type="ECO:0000259" key="3">
    <source>
        <dbReference type="Pfam" id="PF00931"/>
    </source>
</evidence>
<evidence type="ECO:0000256" key="1">
    <source>
        <dbReference type="ARBA" id="ARBA00022821"/>
    </source>
</evidence>
<dbReference type="EMBL" id="BSYR01000045">
    <property type="protein sequence ID" value="GMJ06016.1"/>
    <property type="molecule type" value="Genomic_DNA"/>
</dbReference>
<dbReference type="Proteomes" id="UP001165190">
    <property type="component" value="Unassembled WGS sequence"/>
</dbReference>
<reference evidence="4" key="1">
    <citation type="submission" date="2023-05" db="EMBL/GenBank/DDBJ databases">
        <title>Genome and transcriptome analyses reveal genes involved in the formation of fine ridges on petal epidermal cells in Hibiscus trionum.</title>
        <authorList>
            <person name="Koshimizu S."/>
            <person name="Masuda S."/>
            <person name="Ishii T."/>
            <person name="Shirasu K."/>
            <person name="Hoshino A."/>
            <person name="Arita M."/>
        </authorList>
    </citation>
    <scope>NUCLEOTIDE SEQUENCE</scope>
    <source>
        <strain evidence="4">Hamamatsu line</strain>
    </source>
</reference>
<keyword evidence="5" id="KW-1185">Reference proteome</keyword>
<dbReference type="Pfam" id="PF00931">
    <property type="entry name" value="NB-ARC"/>
    <property type="match status" value="1"/>
</dbReference>
<evidence type="ECO:0000256" key="2">
    <source>
        <dbReference type="SAM" id="MobiDB-lite"/>
    </source>
</evidence>
<evidence type="ECO:0000313" key="4">
    <source>
        <dbReference type="EMBL" id="GMJ06016.1"/>
    </source>
</evidence>
<dbReference type="OrthoDB" id="1900634at2759"/>
<accession>A0A9W7J1F3</accession>
<feature type="domain" description="NB-ARC" evidence="3">
    <location>
        <begin position="96"/>
        <end position="272"/>
    </location>
</feature>
<dbReference type="GO" id="GO:0006952">
    <property type="term" value="P:defense response"/>
    <property type="evidence" value="ECO:0007669"/>
    <property type="project" value="UniProtKB-KW"/>
</dbReference>
<proteinExistence type="predicted"/>
<comment type="caution">
    <text evidence="4">The sequence shown here is derived from an EMBL/GenBank/DDBJ whole genome shotgun (WGS) entry which is preliminary data.</text>
</comment>
<feature type="compositionally biased region" description="Basic and acidic residues" evidence="2">
    <location>
        <begin position="321"/>
        <end position="333"/>
    </location>
</feature>
<dbReference type="GO" id="GO:0043531">
    <property type="term" value="F:ADP binding"/>
    <property type="evidence" value="ECO:0007669"/>
    <property type="project" value="InterPro"/>
</dbReference>
<feature type="region of interest" description="Disordered" evidence="2">
    <location>
        <begin position="321"/>
        <end position="367"/>
    </location>
</feature>
<dbReference type="PANTHER" id="PTHR36766:SF30">
    <property type="entry name" value="TIR-NBS TYPE DISEASE RESISTANCE PROTEIN-RELATED"/>
    <property type="match status" value="1"/>
</dbReference>
<keyword evidence="1" id="KW-0611">Plant defense</keyword>
<dbReference type="PRINTS" id="PR00364">
    <property type="entry name" value="DISEASERSIST"/>
</dbReference>
<gene>
    <name evidence="4" type="ORF">HRI_004270800</name>
</gene>
<protein>
    <recommendedName>
        <fullName evidence="3">NB-ARC domain-containing protein</fullName>
    </recommendedName>
</protein>
<dbReference type="AlphaFoldDB" id="A0A9W7J1F3"/>
<dbReference type="InterPro" id="IPR027417">
    <property type="entry name" value="P-loop_NTPase"/>
</dbReference>
<dbReference type="InterPro" id="IPR002182">
    <property type="entry name" value="NB-ARC"/>
</dbReference>
<dbReference type="SUPFAM" id="SSF52540">
    <property type="entry name" value="P-loop containing nucleoside triphosphate hydrolases"/>
    <property type="match status" value="1"/>
</dbReference>
<dbReference type="Gene3D" id="3.40.50.300">
    <property type="entry name" value="P-loop containing nucleotide triphosphate hydrolases"/>
    <property type="match status" value="1"/>
</dbReference>
<name>A0A9W7J1F3_HIBTR</name>
<evidence type="ECO:0000313" key="5">
    <source>
        <dbReference type="Proteomes" id="UP001165190"/>
    </source>
</evidence>
<dbReference type="PANTHER" id="PTHR36766">
    <property type="entry name" value="PLANT BROAD-SPECTRUM MILDEW RESISTANCE PROTEIN RPW8"/>
    <property type="match status" value="1"/>
</dbReference>
<organism evidence="4 5">
    <name type="scientific">Hibiscus trionum</name>
    <name type="common">Flower of an hour</name>
    <dbReference type="NCBI Taxonomy" id="183268"/>
    <lineage>
        <taxon>Eukaryota</taxon>
        <taxon>Viridiplantae</taxon>
        <taxon>Streptophyta</taxon>
        <taxon>Embryophyta</taxon>
        <taxon>Tracheophyta</taxon>
        <taxon>Spermatophyta</taxon>
        <taxon>Magnoliopsida</taxon>
        <taxon>eudicotyledons</taxon>
        <taxon>Gunneridae</taxon>
        <taxon>Pentapetalae</taxon>
        <taxon>rosids</taxon>
        <taxon>malvids</taxon>
        <taxon>Malvales</taxon>
        <taxon>Malvaceae</taxon>
        <taxon>Malvoideae</taxon>
        <taxon>Hibiscus</taxon>
    </lineage>
</organism>
<sequence length="367" mass="41023">MDTSTNPNVAENGRKALYDKFLEDLSSRGEDDEAPATKLQSLCRMNPSPNNVDYYAPDEARLFTPDERRQFLSRVYEPVLNREKVYGFGHDEKTLKMSLLNEKTPDPIKLLGVVGMLGVGKTALCRLILDEEEVKQHYFPRILVTVSESEEPKSMEKVAERMLEHLGVDEETIDSISKENKLPGLLYALHLRLKGKKFLLVLDDVKEEDEYYEKLASCIRDGHGFPKGYGGAVILNGRHEEAIKKIVGERKVHRVELLSGQDDCWKIYQTLALGEDGIHMYGRVEVDPSEQVKEELKKKCGGLPLAARIMGELKHREKAAAFKTLGEAKHQNDTAKTSGEGPNDAAKPSGEDDSRGTASASTLEPKP</sequence>